<dbReference type="InterPro" id="IPR010382">
    <property type="entry name" value="DUF977"/>
</dbReference>
<protein>
    <submittedName>
        <fullName evidence="1">DUF977 family protein</fullName>
    </submittedName>
</protein>
<dbReference type="Proteomes" id="UP000885348">
    <property type="component" value="Unassembled WGS sequence"/>
</dbReference>
<name>A0A3R1AVK0_SALET</name>
<proteinExistence type="predicted"/>
<dbReference type="Pfam" id="PF06163">
    <property type="entry name" value="DUF977"/>
    <property type="match status" value="1"/>
</dbReference>
<evidence type="ECO:0000313" key="1">
    <source>
        <dbReference type="EMBL" id="MML56878.1"/>
    </source>
</evidence>
<dbReference type="EMBL" id="RVVJ01000058">
    <property type="protein sequence ID" value="MML56878.1"/>
    <property type="molecule type" value="Genomic_DNA"/>
</dbReference>
<dbReference type="AlphaFoldDB" id="A0A3R1AVK0"/>
<sequence length="114" mass="13524">MPRPKTHRERTLIINRLTELVIEHGHITTRDTVMLFGIHRTTAEKYLREAMRRGGFLRHGRSGIFRDQQAMIDFDMRRYSSRRKNDLQSDGMLPSDKGDVLRRVMQIYGAMYED</sequence>
<accession>A0A3R1AVK0</accession>
<organism evidence="1">
    <name type="scientific">Salmonella enterica I</name>
    <dbReference type="NCBI Taxonomy" id="59201"/>
    <lineage>
        <taxon>Bacteria</taxon>
        <taxon>Pseudomonadati</taxon>
        <taxon>Pseudomonadota</taxon>
        <taxon>Gammaproteobacteria</taxon>
        <taxon>Enterobacterales</taxon>
        <taxon>Enterobacteriaceae</taxon>
        <taxon>Salmonella</taxon>
    </lineage>
</organism>
<reference evidence="1" key="1">
    <citation type="submission" date="2018-09" db="EMBL/GenBank/DDBJ databases">
        <authorList>
            <person name="Ashton P.M."/>
            <person name="Dallman T."/>
            <person name="Nair S."/>
            <person name="De Pinna E."/>
            <person name="Peters T."/>
            <person name="Grant K."/>
        </authorList>
    </citation>
    <scope>NUCLEOTIDE SEQUENCE [LARGE SCALE GENOMIC DNA]</scope>
    <source>
        <strain evidence="1">598938</strain>
    </source>
</reference>
<comment type="caution">
    <text evidence="1">The sequence shown here is derived from an EMBL/GenBank/DDBJ whole genome shotgun (WGS) entry which is preliminary data.</text>
</comment>
<gene>
    <name evidence="1" type="ORF">D7N80_27095</name>
</gene>